<organism evidence="2 3">
    <name type="scientific">Cereibacter sphaeroides</name>
    <name type="common">Rhodobacter sphaeroides</name>
    <dbReference type="NCBI Taxonomy" id="1063"/>
    <lineage>
        <taxon>Bacteria</taxon>
        <taxon>Pseudomonadati</taxon>
        <taxon>Pseudomonadota</taxon>
        <taxon>Alphaproteobacteria</taxon>
        <taxon>Rhodobacterales</taxon>
        <taxon>Paracoccaceae</taxon>
        <taxon>Cereibacter</taxon>
    </lineage>
</organism>
<evidence type="ECO:0008006" key="4">
    <source>
        <dbReference type="Google" id="ProtNLM"/>
    </source>
</evidence>
<evidence type="ECO:0000256" key="1">
    <source>
        <dbReference type="SAM" id="MobiDB-lite"/>
    </source>
</evidence>
<evidence type="ECO:0000313" key="3">
    <source>
        <dbReference type="Proteomes" id="UP000248975"/>
    </source>
</evidence>
<protein>
    <recommendedName>
        <fullName evidence="4">HTH DNA binding domain-containing protein</fullName>
    </recommendedName>
</protein>
<dbReference type="AlphaFoldDB" id="A0A2W5S7P5"/>
<accession>A0A2W5S7P5</accession>
<proteinExistence type="predicted"/>
<dbReference type="EMBL" id="QFQS01000004">
    <property type="protein sequence ID" value="PZQ96084.1"/>
    <property type="molecule type" value="Genomic_DNA"/>
</dbReference>
<reference evidence="2 3" key="1">
    <citation type="submission" date="2017-08" db="EMBL/GenBank/DDBJ databases">
        <title>Infants hospitalized years apart are colonized by the same room-sourced microbial strains.</title>
        <authorList>
            <person name="Brooks B."/>
            <person name="Olm M.R."/>
            <person name="Firek B.A."/>
            <person name="Baker R."/>
            <person name="Thomas B.C."/>
            <person name="Morowitz M.J."/>
            <person name="Banfield J.F."/>
        </authorList>
    </citation>
    <scope>NUCLEOTIDE SEQUENCE [LARGE SCALE GENOMIC DNA]</scope>
    <source>
        <strain evidence="2">S2_003_000_R2_11</strain>
    </source>
</reference>
<comment type="caution">
    <text evidence="2">The sequence shown here is derived from an EMBL/GenBank/DDBJ whole genome shotgun (WGS) entry which is preliminary data.</text>
</comment>
<evidence type="ECO:0000313" key="2">
    <source>
        <dbReference type="EMBL" id="PZQ96084.1"/>
    </source>
</evidence>
<feature type="region of interest" description="Disordered" evidence="1">
    <location>
        <begin position="1"/>
        <end position="23"/>
    </location>
</feature>
<dbReference type="Proteomes" id="UP000248975">
    <property type="component" value="Unassembled WGS sequence"/>
</dbReference>
<name>A0A2W5S7P5_CERSP</name>
<gene>
    <name evidence="2" type="ORF">DI533_16670</name>
</gene>
<sequence>MPVRSLNHLGHRDDVPPPLPDIGADEEGVPWFLPDDAAMSESWSMPGPRADGRLLLNPGDWRAAQGELAAELAQVCLRFGMLDARIGAMTLEAGQGARQRLALREVADLGWWTGDRIPQDRLALWLGLRAGMADEDAPALARAGWAARRLAGGPPPAAGGWRAGSAAFLGRARDGSGEDLAEVMDAAVGLHPVTEAALLFHAWRIAGQGPATGLEAAVMAARHAGLIGREQALFLPLSMAGVSGLTTTGSTERRLAAWLAGAEQATLSALAQLDRIAAWERQAQVVLADLSGRTPGALVRIFAAWPAVSAQLAEAGTGASRAAIQRNLDIFAARGLIREITGQGRYRFWVAR</sequence>